<dbReference type="SUPFAM" id="SSF48264">
    <property type="entry name" value="Cytochrome P450"/>
    <property type="match status" value="1"/>
</dbReference>
<protein>
    <submittedName>
        <fullName evidence="1">Chloride conductance regulatory protein ICln</fullName>
    </submittedName>
</protein>
<evidence type="ECO:0000313" key="2">
    <source>
        <dbReference type="Proteomes" id="UP000436088"/>
    </source>
</evidence>
<keyword evidence="2" id="KW-1185">Reference proteome</keyword>
<sequence>MLYLEGEEGHNWIFNADQFQDEAGEGDDSGWHFSVNLTNIIGHSDGDHDLSRNVLELQINDQRFEDAEEMEEVAHSGRHHQPQKGSMVVASEMVQRGDYPIMSTFYDKVAVFVGDVWLRRYDGLTVSTITEVTATLMVATPSSKSNCHYHQLRMGSKMYIVISSPSIAKEILKVQDATFANRDTPVAAINGTYGGLDIVWRSNGPELHKLRKLVVREIMCNKGLDACYELRRREIRQMVKYIHGKTGSSINCCGRWLSDRVKLQLII</sequence>
<accession>A0A6A3D719</accession>
<reference evidence="1" key="1">
    <citation type="submission" date="2019-09" db="EMBL/GenBank/DDBJ databases">
        <title>Draft genome information of white flower Hibiscus syriacus.</title>
        <authorList>
            <person name="Kim Y.-M."/>
        </authorList>
    </citation>
    <scope>NUCLEOTIDE SEQUENCE [LARGE SCALE GENOMIC DNA]</scope>
    <source>
        <strain evidence="1">YM2019G1</strain>
    </source>
</reference>
<dbReference type="InterPro" id="IPR001128">
    <property type="entry name" value="Cyt_P450"/>
</dbReference>
<dbReference type="GO" id="GO:0016705">
    <property type="term" value="F:oxidoreductase activity, acting on paired donors, with incorporation or reduction of molecular oxygen"/>
    <property type="evidence" value="ECO:0007669"/>
    <property type="project" value="InterPro"/>
</dbReference>
<dbReference type="GO" id="GO:0005506">
    <property type="term" value="F:iron ion binding"/>
    <property type="evidence" value="ECO:0007669"/>
    <property type="project" value="InterPro"/>
</dbReference>
<dbReference type="PANTHER" id="PTHR47951:SF8">
    <property type="entry name" value="CYTOCHROME P450 93A2-LIKE"/>
    <property type="match status" value="1"/>
</dbReference>
<dbReference type="EMBL" id="VEPZ02000001">
    <property type="protein sequence ID" value="KAE8736477.1"/>
    <property type="molecule type" value="Genomic_DNA"/>
</dbReference>
<evidence type="ECO:0000313" key="1">
    <source>
        <dbReference type="EMBL" id="KAE8736477.1"/>
    </source>
</evidence>
<name>A0A6A3D719_HIBSY</name>
<gene>
    <name evidence="1" type="ORF">F3Y22_tig00000002pilonHSYRG00307</name>
</gene>
<comment type="caution">
    <text evidence="1">The sequence shown here is derived from an EMBL/GenBank/DDBJ whole genome shotgun (WGS) entry which is preliminary data.</text>
</comment>
<dbReference type="Proteomes" id="UP000436088">
    <property type="component" value="Unassembled WGS sequence"/>
</dbReference>
<proteinExistence type="predicted"/>
<dbReference type="Pfam" id="PF00067">
    <property type="entry name" value="p450"/>
    <property type="match status" value="1"/>
</dbReference>
<dbReference type="PANTHER" id="PTHR47951">
    <property type="entry name" value="OS08G0547900 PROTEIN"/>
    <property type="match status" value="1"/>
</dbReference>
<dbReference type="InterPro" id="IPR036396">
    <property type="entry name" value="Cyt_P450_sf"/>
</dbReference>
<dbReference type="Gene3D" id="1.10.630.10">
    <property type="entry name" value="Cytochrome P450"/>
    <property type="match status" value="1"/>
</dbReference>
<dbReference type="AlphaFoldDB" id="A0A6A3D719"/>
<dbReference type="GO" id="GO:0020037">
    <property type="term" value="F:heme binding"/>
    <property type="evidence" value="ECO:0007669"/>
    <property type="project" value="InterPro"/>
</dbReference>
<organism evidence="1 2">
    <name type="scientific">Hibiscus syriacus</name>
    <name type="common">Rose of Sharon</name>
    <dbReference type="NCBI Taxonomy" id="106335"/>
    <lineage>
        <taxon>Eukaryota</taxon>
        <taxon>Viridiplantae</taxon>
        <taxon>Streptophyta</taxon>
        <taxon>Embryophyta</taxon>
        <taxon>Tracheophyta</taxon>
        <taxon>Spermatophyta</taxon>
        <taxon>Magnoliopsida</taxon>
        <taxon>eudicotyledons</taxon>
        <taxon>Gunneridae</taxon>
        <taxon>Pentapetalae</taxon>
        <taxon>rosids</taxon>
        <taxon>malvids</taxon>
        <taxon>Malvales</taxon>
        <taxon>Malvaceae</taxon>
        <taxon>Malvoideae</taxon>
        <taxon>Hibiscus</taxon>
    </lineage>
</organism>
<dbReference type="GO" id="GO:0004497">
    <property type="term" value="F:monooxygenase activity"/>
    <property type="evidence" value="ECO:0007669"/>
    <property type="project" value="InterPro"/>
</dbReference>